<reference evidence="3" key="1">
    <citation type="submission" date="2021-02" db="EMBL/GenBank/DDBJ databases">
        <title>Comparative genomics reveals that relaxation of natural selection precedes convergent phenotypic evolution of cavefish.</title>
        <authorList>
            <person name="Peng Z."/>
        </authorList>
    </citation>
    <scope>NUCLEOTIDE SEQUENCE</scope>
    <source>
        <tissue evidence="3">Muscle</tissue>
    </source>
</reference>
<accession>A0A9W7TRY2</accession>
<evidence type="ECO:0000259" key="2">
    <source>
        <dbReference type="SMART" id="SM00409"/>
    </source>
</evidence>
<evidence type="ECO:0000256" key="1">
    <source>
        <dbReference type="SAM" id="SignalP"/>
    </source>
</evidence>
<dbReference type="InterPro" id="IPR013783">
    <property type="entry name" value="Ig-like_fold"/>
</dbReference>
<feature type="domain" description="Immunoglobulin" evidence="2">
    <location>
        <begin position="30"/>
        <end position="128"/>
    </location>
</feature>
<name>A0A9W7TRY2_TRIRA</name>
<evidence type="ECO:0000313" key="4">
    <source>
        <dbReference type="Proteomes" id="UP001059041"/>
    </source>
</evidence>
<dbReference type="Proteomes" id="UP001059041">
    <property type="component" value="Linkage Group LG14"/>
</dbReference>
<organism evidence="3 4">
    <name type="scientific">Triplophysa rosa</name>
    <name type="common">Cave loach</name>
    <dbReference type="NCBI Taxonomy" id="992332"/>
    <lineage>
        <taxon>Eukaryota</taxon>
        <taxon>Metazoa</taxon>
        <taxon>Chordata</taxon>
        <taxon>Craniata</taxon>
        <taxon>Vertebrata</taxon>
        <taxon>Euteleostomi</taxon>
        <taxon>Actinopterygii</taxon>
        <taxon>Neopterygii</taxon>
        <taxon>Teleostei</taxon>
        <taxon>Ostariophysi</taxon>
        <taxon>Cypriniformes</taxon>
        <taxon>Nemacheilidae</taxon>
        <taxon>Triplophysa</taxon>
    </lineage>
</organism>
<feature type="chain" id="PRO_5040970724" description="Immunoglobulin domain-containing protein" evidence="1">
    <location>
        <begin position="23"/>
        <end position="222"/>
    </location>
</feature>
<feature type="non-terminal residue" evidence="3">
    <location>
        <position position="222"/>
    </location>
</feature>
<dbReference type="SUPFAM" id="SSF48726">
    <property type="entry name" value="Immunoglobulin"/>
    <property type="match status" value="1"/>
</dbReference>
<dbReference type="Gene3D" id="2.60.40.10">
    <property type="entry name" value="Immunoglobulins"/>
    <property type="match status" value="1"/>
</dbReference>
<dbReference type="SMART" id="SM00409">
    <property type="entry name" value="IG"/>
    <property type="match status" value="1"/>
</dbReference>
<dbReference type="EMBL" id="JAFHDT010000014">
    <property type="protein sequence ID" value="KAI7801067.1"/>
    <property type="molecule type" value="Genomic_DNA"/>
</dbReference>
<proteinExistence type="predicted"/>
<dbReference type="InterPro" id="IPR003599">
    <property type="entry name" value="Ig_sub"/>
</dbReference>
<dbReference type="AlphaFoldDB" id="A0A9W7TRY2"/>
<feature type="signal peptide" evidence="1">
    <location>
        <begin position="1"/>
        <end position="22"/>
    </location>
</feature>
<keyword evidence="1" id="KW-0732">Signal</keyword>
<protein>
    <recommendedName>
        <fullName evidence="2">Immunoglobulin domain-containing protein</fullName>
    </recommendedName>
</protein>
<gene>
    <name evidence="3" type="ORF">IRJ41_018287</name>
</gene>
<evidence type="ECO:0000313" key="3">
    <source>
        <dbReference type="EMBL" id="KAI7801067.1"/>
    </source>
</evidence>
<keyword evidence="4" id="KW-1185">Reference proteome</keyword>
<comment type="caution">
    <text evidence="3">The sequence shown here is derived from an EMBL/GenBank/DDBJ whole genome shotgun (WGS) entry which is preliminary data.</text>
</comment>
<sequence length="222" mass="24758">KTIDRCCLGFVAFLNILKVCELCRTVRATRDSRFVPEGGSIDMSCEVVHCGILWTGGWVFQDIQSTSFTLLFPSIRIQLSNYSLTVNSTRLTVHIQNINQSDAGAYKCHTSWSENLISSGHVTYVNVTAASVESSERSLSHRLLVCLGAVMGFSLVLGLFWCLTKCHPSTPPVPPHPRTSFAARVKPKKEVVYAEVALNETRLQNHRPKQVIQPTIYSSLRF</sequence>
<dbReference type="InterPro" id="IPR036179">
    <property type="entry name" value="Ig-like_dom_sf"/>
</dbReference>